<dbReference type="SMART" id="SM00184">
    <property type="entry name" value="RING"/>
    <property type="match status" value="1"/>
</dbReference>
<evidence type="ECO:0000256" key="7">
    <source>
        <dbReference type="ARBA" id="ARBA00029737"/>
    </source>
</evidence>
<evidence type="ECO:0000256" key="11">
    <source>
        <dbReference type="ARBA" id="ARBA00064185"/>
    </source>
</evidence>
<organism evidence="15">
    <name type="scientific">Heligmosomoides polygyrus</name>
    <name type="common">Parasitic roundworm</name>
    <dbReference type="NCBI Taxonomy" id="6339"/>
    <lineage>
        <taxon>Eukaryota</taxon>
        <taxon>Metazoa</taxon>
        <taxon>Ecdysozoa</taxon>
        <taxon>Nematoda</taxon>
        <taxon>Chromadorea</taxon>
        <taxon>Rhabditida</taxon>
        <taxon>Rhabditina</taxon>
        <taxon>Rhabditomorpha</taxon>
        <taxon>Strongyloidea</taxon>
        <taxon>Heligmosomidae</taxon>
        <taxon>Heligmosomoides</taxon>
    </lineage>
</organism>
<reference evidence="17" key="2">
    <citation type="submission" date="2019-09" db="UniProtKB">
        <authorList>
            <consortium name="WormBaseParasite"/>
        </authorList>
    </citation>
    <scope>IDENTIFICATION</scope>
</reference>
<feature type="region of interest" description="Disordered" evidence="13">
    <location>
        <begin position="91"/>
        <end position="193"/>
    </location>
</feature>
<dbReference type="GO" id="GO:0043161">
    <property type="term" value="P:proteasome-mediated ubiquitin-dependent protein catabolic process"/>
    <property type="evidence" value="ECO:0007669"/>
    <property type="project" value="TreeGrafter"/>
</dbReference>
<evidence type="ECO:0000256" key="8">
    <source>
        <dbReference type="ARBA" id="ARBA00032234"/>
    </source>
</evidence>
<dbReference type="GO" id="GO:0008270">
    <property type="term" value="F:zinc ion binding"/>
    <property type="evidence" value="ECO:0007669"/>
    <property type="project" value="UniProtKB-KW"/>
</dbReference>
<dbReference type="GO" id="GO:0005829">
    <property type="term" value="C:cytosol"/>
    <property type="evidence" value="ECO:0007669"/>
    <property type="project" value="TreeGrafter"/>
</dbReference>
<dbReference type="InterPro" id="IPR001841">
    <property type="entry name" value="Znf_RING"/>
</dbReference>
<dbReference type="InterPro" id="IPR013083">
    <property type="entry name" value="Znf_RING/FYVE/PHD"/>
</dbReference>
<dbReference type="GO" id="GO:0031624">
    <property type="term" value="F:ubiquitin conjugating enzyme binding"/>
    <property type="evidence" value="ECO:0007669"/>
    <property type="project" value="TreeGrafter"/>
</dbReference>
<keyword evidence="4" id="KW-0479">Metal-binding</keyword>
<keyword evidence="16" id="KW-1185">Reference proteome</keyword>
<dbReference type="AlphaFoldDB" id="A0A3P8A9B0"/>
<evidence type="ECO:0000313" key="15">
    <source>
        <dbReference type="EMBL" id="VDP07641.1"/>
    </source>
</evidence>
<dbReference type="Gene3D" id="3.30.40.10">
    <property type="entry name" value="Zinc/RING finger domain, C3HC4 (zinc finger)"/>
    <property type="match status" value="1"/>
</dbReference>
<dbReference type="OrthoDB" id="5795359at2759"/>
<dbReference type="GO" id="GO:0005634">
    <property type="term" value="C:nucleus"/>
    <property type="evidence" value="ECO:0007669"/>
    <property type="project" value="TreeGrafter"/>
</dbReference>
<evidence type="ECO:0000256" key="3">
    <source>
        <dbReference type="ARBA" id="ARBA00013646"/>
    </source>
</evidence>
<dbReference type="PANTHER" id="PTHR31531:SF2">
    <property type="entry name" value="E3 UBIQUITIN-PROTEIN LIGASE E3D"/>
    <property type="match status" value="1"/>
</dbReference>
<reference evidence="15 16" key="1">
    <citation type="submission" date="2018-11" db="EMBL/GenBank/DDBJ databases">
        <authorList>
            <consortium name="Pathogen Informatics"/>
        </authorList>
    </citation>
    <scope>NUCLEOTIDE SEQUENCE [LARGE SCALE GENOMIC DNA]</scope>
</reference>
<dbReference type="InterPro" id="IPR017907">
    <property type="entry name" value="Znf_RING_CS"/>
</dbReference>
<feature type="compositionally biased region" description="Acidic residues" evidence="13">
    <location>
        <begin position="95"/>
        <end position="112"/>
    </location>
</feature>
<feature type="compositionally biased region" description="Acidic residues" evidence="13">
    <location>
        <begin position="123"/>
        <end position="144"/>
    </location>
</feature>
<evidence type="ECO:0000256" key="6">
    <source>
        <dbReference type="ARBA" id="ARBA00022833"/>
    </source>
</evidence>
<sequence>MAPVTTRRSKAAKRKSAVIHQEEPNRFMSSHIVRETNKPSKVACFFDESLLTCDICLEIMHNAMNVSPCNHKFCAGCIYEWNSLNAKCPKSGDSDAFEAQEEQLEGDDDDGSGLDYSSSERWSDDDMMGSYDDDEDEGDSDTQEEYMSRRNLEKARMEKLRREKEERERLKQMEAERTRRSNAASKKERAREPRCGNGGNGCFFMCTEWHEHSFFLEVKPRAELASLFVDCPPDDFPKAGVDEDGNDKEYGTLLANDGLNMVRVSEHAVELGTPPIIAESLDLQQRLPRYRANISSLTLYPQSLCAPTWADNQRLFMCKLHVEAEGMPFVPKTFHRLARDICDTEPLEEYCKDTAGANVSLLCCQCGNPIVDAKDGSISLSYLPSDDWLETSPSADYYCRDSCGAGCDPERYLLNDNCLLTVSETGVCRADRVLLCCGCNAELGSVVKNCHDIFIFHHSVCTLTANAKPFLKTRFNSMSVFFAQLVLSSCEAQSSLKLVVRSLNKTPHLLIWLLDSYVVAASGELRNDNNAETLNEVQPFPAVKMLYKVFDAQSAAT</sequence>
<dbReference type="GO" id="GO:0000209">
    <property type="term" value="P:protein polyubiquitination"/>
    <property type="evidence" value="ECO:0007669"/>
    <property type="project" value="TreeGrafter"/>
</dbReference>
<evidence type="ECO:0000256" key="2">
    <source>
        <dbReference type="ARBA" id="ARBA00012485"/>
    </source>
</evidence>
<dbReference type="SUPFAM" id="SSF57850">
    <property type="entry name" value="RING/U-box"/>
    <property type="match status" value="1"/>
</dbReference>
<dbReference type="PROSITE" id="PS50089">
    <property type="entry name" value="ZF_RING_2"/>
    <property type="match status" value="1"/>
</dbReference>
<dbReference type="GO" id="GO:0006513">
    <property type="term" value="P:protein monoubiquitination"/>
    <property type="evidence" value="ECO:0007669"/>
    <property type="project" value="TreeGrafter"/>
</dbReference>
<name>A0A3P8A9B0_HELPZ</name>
<dbReference type="WBParaSite" id="HPBE_0001699601-mRNA-1">
    <property type="protein sequence ID" value="HPBE_0001699601-mRNA-1"/>
    <property type="gene ID" value="HPBE_0001699601"/>
</dbReference>
<evidence type="ECO:0000256" key="5">
    <source>
        <dbReference type="ARBA" id="ARBA00022771"/>
    </source>
</evidence>
<comment type="function">
    <text evidence="10">E3 ubiquitin-protein ligase which accepts ubiquitin from specific E2 ubiquitin-conjugating enzymes, and transfers it to substrates, generally promoting their degradation by the proteasome. Independently of its E3 ubiquitin-protein ligase activity, acts as an inhibitor of CPSF3 endonuclease activity by blocking CPSF3 active site.</text>
</comment>
<evidence type="ECO:0000313" key="17">
    <source>
        <dbReference type="WBParaSite" id="HPBE_0001699601-mRNA-1"/>
    </source>
</evidence>
<gene>
    <name evidence="15" type="ORF">HPBE_LOCUS16995</name>
</gene>
<evidence type="ECO:0000256" key="4">
    <source>
        <dbReference type="ARBA" id="ARBA00022723"/>
    </source>
</evidence>
<dbReference type="EMBL" id="UZAH01029735">
    <property type="protein sequence ID" value="VDP07641.1"/>
    <property type="molecule type" value="Genomic_DNA"/>
</dbReference>
<comment type="subunit">
    <text evidence="11">Interacts with UBE2C/UbcH10 (E2 ubiquitin-conjugating enzyme). In vitro, interacts with cyclin-B.</text>
</comment>
<dbReference type="EC" id="2.3.2.26" evidence="2"/>
<evidence type="ECO:0000256" key="13">
    <source>
        <dbReference type="SAM" id="MobiDB-lite"/>
    </source>
</evidence>
<dbReference type="GO" id="GO:0000151">
    <property type="term" value="C:ubiquitin ligase complex"/>
    <property type="evidence" value="ECO:0007669"/>
    <property type="project" value="TreeGrafter"/>
</dbReference>
<feature type="compositionally biased region" description="Basic and acidic residues" evidence="13">
    <location>
        <begin position="146"/>
        <end position="193"/>
    </location>
</feature>
<keyword evidence="6" id="KW-0862">Zinc</keyword>
<evidence type="ECO:0000256" key="12">
    <source>
        <dbReference type="PROSITE-ProRule" id="PRU00175"/>
    </source>
</evidence>
<evidence type="ECO:0000256" key="1">
    <source>
        <dbReference type="ARBA" id="ARBA00000885"/>
    </source>
</evidence>
<dbReference type="GO" id="GO:0030332">
    <property type="term" value="F:cyclin binding"/>
    <property type="evidence" value="ECO:0007669"/>
    <property type="project" value="TreeGrafter"/>
</dbReference>
<dbReference type="InterPro" id="IPR019193">
    <property type="entry name" value="UBQ-conj_enz_E2-bd_prot"/>
</dbReference>
<comment type="catalytic activity">
    <reaction evidence="1">
        <text>S-ubiquitinyl-[E2 ubiquitin-conjugating enzyme]-L-cysteine + [acceptor protein]-L-lysine = [E2 ubiquitin-conjugating enzyme]-L-cysteine + N(6)-ubiquitinyl-[acceptor protein]-L-lysine.</text>
        <dbReference type="EC" id="2.3.2.26"/>
    </reaction>
</comment>
<dbReference type="Proteomes" id="UP000050761">
    <property type="component" value="Unassembled WGS sequence"/>
</dbReference>
<dbReference type="Pfam" id="PF13923">
    <property type="entry name" value="zf-C3HC4_2"/>
    <property type="match status" value="1"/>
</dbReference>
<proteinExistence type="predicted"/>
<protein>
    <recommendedName>
        <fullName evidence="3">E3 ubiquitin-protein ligase E3D</fullName>
        <ecNumber evidence="2">2.3.2.26</ecNumber>
    </recommendedName>
    <alternativeName>
        <fullName evidence="9">HECT-type E3 ubiquitin transferase E3D</fullName>
    </alternativeName>
    <alternativeName>
        <fullName evidence="8">UbcH10-binding protein with a HECT-like domain</fullName>
    </alternativeName>
    <alternativeName>
        <fullName evidence="7">Ubiquitin-conjugating enzyme E2C-binding protein</fullName>
    </alternativeName>
</protein>
<feature type="domain" description="RING-type" evidence="14">
    <location>
        <begin position="53"/>
        <end position="89"/>
    </location>
</feature>
<accession>A0A3P8A9B0</accession>
<evidence type="ECO:0000256" key="9">
    <source>
        <dbReference type="ARBA" id="ARBA00032298"/>
    </source>
</evidence>
<keyword evidence="5 12" id="KW-0863">Zinc-finger</keyword>
<dbReference type="GO" id="GO:0051865">
    <property type="term" value="P:protein autoubiquitination"/>
    <property type="evidence" value="ECO:0007669"/>
    <property type="project" value="TreeGrafter"/>
</dbReference>
<evidence type="ECO:0000313" key="16">
    <source>
        <dbReference type="Proteomes" id="UP000050761"/>
    </source>
</evidence>
<evidence type="ECO:0000256" key="10">
    <source>
        <dbReference type="ARBA" id="ARBA00053831"/>
    </source>
</evidence>
<dbReference type="PANTHER" id="PTHR31531">
    <property type="entry name" value="E3 UBIQUITIN-PROTEIN LIGASE E3D FAMILY MEMBER"/>
    <property type="match status" value="1"/>
</dbReference>
<dbReference type="GO" id="GO:0061630">
    <property type="term" value="F:ubiquitin protein ligase activity"/>
    <property type="evidence" value="ECO:0007669"/>
    <property type="project" value="UniProtKB-EC"/>
</dbReference>
<evidence type="ECO:0000259" key="14">
    <source>
        <dbReference type="PROSITE" id="PS50089"/>
    </source>
</evidence>
<dbReference type="PROSITE" id="PS00518">
    <property type="entry name" value="ZF_RING_1"/>
    <property type="match status" value="1"/>
</dbReference>